<dbReference type="RefSeq" id="WP_169096678.1">
    <property type="nucleotide sequence ID" value="NZ_JABBVZ010000007.1"/>
</dbReference>
<dbReference type="GO" id="GO:0019698">
    <property type="term" value="P:D-galacturonate catabolic process"/>
    <property type="evidence" value="ECO:0007669"/>
    <property type="project" value="TreeGrafter"/>
</dbReference>
<protein>
    <submittedName>
        <fullName evidence="5">UxaA family hydrolase</fullName>
    </submittedName>
</protein>
<evidence type="ECO:0000256" key="1">
    <source>
        <dbReference type="ARBA" id="ARBA00010986"/>
    </source>
</evidence>
<name>A0A7Y0L1N8_9FIRM</name>
<dbReference type="Pfam" id="PF04295">
    <property type="entry name" value="GD_AH_second"/>
    <property type="match status" value="1"/>
</dbReference>
<feature type="domain" description="D-galactarate/Altronate dehydratase C-terminal" evidence="4">
    <location>
        <begin position="196"/>
        <end position="293"/>
    </location>
</feature>
<comment type="similarity">
    <text evidence="1">Belongs to the UxaA family.</text>
</comment>
<dbReference type="InterPro" id="IPR052172">
    <property type="entry name" value="UxaA_altronate/galactarate_dh"/>
</dbReference>
<dbReference type="Pfam" id="PF20629">
    <property type="entry name" value="GD_AH_C"/>
    <property type="match status" value="1"/>
</dbReference>
<dbReference type="AlphaFoldDB" id="A0A7Y0L1N8"/>
<dbReference type="EMBL" id="JABBVZ010000007">
    <property type="protein sequence ID" value="NMP21382.1"/>
    <property type="molecule type" value="Genomic_DNA"/>
</dbReference>
<evidence type="ECO:0000256" key="2">
    <source>
        <dbReference type="ARBA" id="ARBA00023239"/>
    </source>
</evidence>
<keyword evidence="6" id="KW-1185">Reference proteome</keyword>
<dbReference type="PANTHER" id="PTHR30536">
    <property type="entry name" value="ALTRONATE/GALACTARATE DEHYDRATASE"/>
    <property type="match status" value="1"/>
</dbReference>
<comment type="caution">
    <text evidence="5">The sequence shown here is derived from an EMBL/GenBank/DDBJ whole genome shotgun (WGS) entry which is preliminary data.</text>
</comment>
<evidence type="ECO:0000313" key="5">
    <source>
        <dbReference type="EMBL" id="NMP21382.1"/>
    </source>
</evidence>
<dbReference type="GO" id="GO:0016787">
    <property type="term" value="F:hydrolase activity"/>
    <property type="evidence" value="ECO:0007669"/>
    <property type="project" value="UniProtKB-KW"/>
</dbReference>
<dbReference type="GO" id="GO:0016829">
    <property type="term" value="F:lyase activity"/>
    <property type="evidence" value="ECO:0007669"/>
    <property type="project" value="UniProtKB-KW"/>
</dbReference>
<keyword evidence="2" id="KW-0456">Lyase</keyword>
<reference evidence="5 6" key="1">
    <citation type="submission" date="2020-04" db="EMBL/GenBank/DDBJ databases">
        <authorList>
            <person name="Zhang R."/>
            <person name="Schippers A."/>
        </authorList>
    </citation>
    <scope>NUCLEOTIDE SEQUENCE [LARGE SCALE GENOMIC DNA]</scope>
    <source>
        <strain evidence="5 6">DSM 109850</strain>
    </source>
</reference>
<organism evidence="5 6">
    <name type="scientific">Sulfobacillus harzensis</name>
    <dbReference type="NCBI Taxonomy" id="2729629"/>
    <lineage>
        <taxon>Bacteria</taxon>
        <taxon>Bacillati</taxon>
        <taxon>Bacillota</taxon>
        <taxon>Clostridia</taxon>
        <taxon>Eubacteriales</taxon>
        <taxon>Clostridiales Family XVII. Incertae Sedis</taxon>
        <taxon>Sulfobacillus</taxon>
    </lineage>
</organism>
<evidence type="ECO:0000259" key="3">
    <source>
        <dbReference type="Pfam" id="PF04295"/>
    </source>
</evidence>
<gene>
    <name evidence="5" type="ORF">HIJ39_03295</name>
</gene>
<evidence type="ECO:0000313" key="6">
    <source>
        <dbReference type="Proteomes" id="UP000533476"/>
    </source>
</evidence>
<dbReference type="InterPro" id="IPR007392">
    <property type="entry name" value="GD_AH_second"/>
</dbReference>
<keyword evidence="5" id="KW-0378">Hydrolase</keyword>
<evidence type="ECO:0000259" key="4">
    <source>
        <dbReference type="Pfam" id="PF20629"/>
    </source>
</evidence>
<accession>A0A7Y0L1N8</accession>
<dbReference type="PANTHER" id="PTHR30536:SF5">
    <property type="entry name" value="ALTRONATE DEHYDRATASE"/>
    <property type="match status" value="1"/>
</dbReference>
<sequence length="295" mass="30677">MRTEFMGYRRSGGHVGVRDYLLALPSVVCATRAAFWAVEGTDAIAIEHPIGCAQIGADREQTRRVLVGIGAHPNVRAAMVIGLGCEGVPAQEVYQGLLDRGQATAVATIQESGGTREAAQAARTFLAGVKAVPREQVGIQDLVLGVGPIEALGAAGRALVEAFLDRGGRIVFSATDDPGALPYGTPIPPSVRCAAMEAGTGPTETMTGLAACGAQILLGICDPHNLGGHPIVPVIRLGADERFRRALSDDMDGMIGDRDPDGWVDWILAVASGEMTLSESLGTASFAIERIGPTL</sequence>
<dbReference type="InterPro" id="IPR048332">
    <property type="entry name" value="GD_AH_C"/>
</dbReference>
<feature type="domain" description="D-galactarate/Altronate dehydratase second" evidence="3">
    <location>
        <begin position="7"/>
        <end position="123"/>
    </location>
</feature>
<proteinExistence type="inferred from homology"/>
<dbReference type="Proteomes" id="UP000533476">
    <property type="component" value="Unassembled WGS sequence"/>
</dbReference>